<dbReference type="Pfam" id="PF02463">
    <property type="entry name" value="SMC_N"/>
    <property type="match status" value="1"/>
</dbReference>
<feature type="compositionally biased region" description="Basic and acidic residues" evidence="14">
    <location>
        <begin position="463"/>
        <end position="488"/>
    </location>
</feature>
<evidence type="ECO:0000256" key="9">
    <source>
        <dbReference type="ARBA" id="ARBA00023172"/>
    </source>
</evidence>
<keyword evidence="9" id="KW-0233">DNA recombination</keyword>
<evidence type="ECO:0000256" key="7">
    <source>
        <dbReference type="ARBA" id="ARBA00022840"/>
    </source>
</evidence>
<sequence length="1119" mass="130432">MSRQRSKRRREDTSEEPTEEEDSGETSQERRSKRAPSTTKKSRRSSSVDRSDEEMDDEKMDSDDHDCSQPELATKSEAEVGIIEKITLINFMCHTMLEVPFGSNVNFVIGRNGSGKSAIMTGIVVGLGGKANTTNRGSSLKGFIKDKCSYCQIIIKLRNRGKDAYCPEIYGNSIIIERRITSDGSSSYKIKTHDGKTISSKKEELIHILDQFGIQVDNPVSVLNQDTSRNFLNSSEPKDKYKFFLKATQLDQMSTDYQVILEEQGVIENTLTRKLQTLPEMKKEVQRLEEKYKDIAQLKTMKEQVEELKKERVWAEVIELEKKLVPKEKEVNNQKEREPRYQQNVVECENKIAKLEQEWQSVQESVNLVTEEARKVQEQKAELDTSLRQKKNVFREKQSQLKKLKQDMASVKMDEKQLIDKIKEIKQTAMRDLETERNQRQSELQSKREELHASQNQLSTTTHHREQLEKAISRGKERSYGLRNEVSDSSRTVDSIKRNLRNLQSSRSDKLSIFGAWVPELLKRVKQAERRFHRVPVGPIGAHLTLKDQKWALAVESCLKGLAWAFCCHDNHDQQMLRQMMLQVCPKNNVPQIIISRFQDHVYDVSHNRPRCSYSTVLDELVIDNPVVANCLIDQAGVETILLIQNPREARDVMFSTPPPQGARIAYAGNGDQIIGGNSAKSYAAQNSNARYLQQDIEQEIRRLESDLQQQEQHHQQLQREYTELESNINDSKRELQNSRKKAMREQETVNRLMGEISELENYEEEELPDLTTLEDERASYTQQIEELKSQMTQVEEDFEKAQEAVQKQELKKQHHHEKMQEVMEKHDPLKQQQDEIAMKIAQQKNNKSHFEKKCKEASDAFKKAEIELGNFQQHVEEITGQAADYCERVETRKTVKSLETEIHQKERRIRTEEQNHGKHEEVTQQYHEAKTKYLETKESMKNLRRYHKRLEEVLKKRTTAYVDYRKFIAIRAKFFFQMMLSQRGYSGRMRFDHPEESLQLEVNVDQGTKKASKDTRSLSGGERSFSTICFIMALWEAMETPFRCLDEFDVFMDMVNRRISMNMMLKVAKEQEERQFILLTPQDMSSIGGGRNVRIFRLRDPERGQTIINFHQEEQDDS</sequence>
<dbReference type="Gene3D" id="3.40.50.300">
    <property type="entry name" value="P-loop containing nucleotide triphosphate hydrolases"/>
    <property type="match status" value="2"/>
</dbReference>
<evidence type="ECO:0000256" key="1">
    <source>
        <dbReference type="ARBA" id="ARBA00004123"/>
    </source>
</evidence>
<keyword evidence="7" id="KW-0067">ATP-binding</keyword>
<feature type="coiled-coil region" evidence="13">
    <location>
        <begin position="841"/>
        <end position="916"/>
    </location>
</feature>
<dbReference type="EMBL" id="MN307110">
    <property type="protein sequence ID" value="QIC49993.1"/>
    <property type="molecule type" value="Genomic_DNA"/>
</dbReference>
<keyword evidence="10" id="KW-0234">DNA repair</keyword>
<feature type="compositionally biased region" description="Acidic residues" evidence="14">
    <location>
        <begin position="13"/>
        <end position="24"/>
    </location>
</feature>
<evidence type="ECO:0000256" key="13">
    <source>
        <dbReference type="SAM" id="Coils"/>
    </source>
</evidence>
<keyword evidence="11" id="KW-0539">Nucleus</keyword>
<evidence type="ECO:0000256" key="10">
    <source>
        <dbReference type="ARBA" id="ARBA00023204"/>
    </source>
</evidence>
<feature type="compositionally biased region" description="Acidic residues" evidence="14">
    <location>
        <begin position="51"/>
        <end position="64"/>
    </location>
</feature>
<comment type="subcellular location">
    <subcellularLocation>
        <location evidence="2">Chromosome</location>
    </subcellularLocation>
    <subcellularLocation>
        <location evidence="1">Nucleus</location>
    </subcellularLocation>
</comment>
<comment type="similarity">
    <text evidence="3">Belongs to the SMC family. SMC6 subfamily.</text>
</comment>
<dbReference type="GO" id="GO:0003697">
    <property type="term" value="F:single-stranded DNA binding"/>
    <property type="evidence" value="ECO:0007669"/>
    <property type="project" value="TreeGrafter"/>
</dbReference>
<evidence type="ECO:0000256" key="4">
    <source>
        <dbReference type="ARBA" id="ARBA00022454"/>
    </source>
</evidence>
<gene>
    <name evidence="16" type="primary">Smc6</name>
</gene>
<evidence type="ECO:0000313" key="16">
    <source>
        <dbReference type="EMBL" id="QIC49993.1"/>
    </source>
</evidence>
<dbReference type="PANTHER" id="PTHR19306">
    <property type="entry name" value="STRUCTURAL MAINTENANCE OF CHROMOSOMES 5,6 SMC5, SMC6"/>
    <property type="match status" value="1"/>
</dbReference>
<dbReference type="InterPro" id="IPR003395">
    <property type="entry name" value="RecF/RecN/SMC_N"/>
</dbReference>
<evidence type="ECO:0000256" key="5">
    <source>
        <dbReference type="ARBA" id="ARBA00022741"/>
    </source>
</evidence>
<organism evidence="16">
    <name type="scientific">Actinia equina</name>
    <name type="common">Beadlet anemone</name>
    <dbReference type="NCBI Taxonomy" id="6106"/>
    <lineage>
        <taxon>Eukaryota</taxon>
        <taxon>Metazoa</taxon>
        <taxon>Cnidaria</taxon>
        <taxon>Anthozoa</taxon>
        <taxon>Hexacorallia</taxon>
        <taxon>Actiniaria</taxon>
        <taxon>Actiniidae</taxon>
        <taxon>Actinia</taxon>
    </lineage>
</organism>
<keyword evidence="5" id="KW-0547">Nucleotide-binding</keyword>
<evidence type="ECO:0000256" key="3">
    <source>
        <dbReference type="ARBA" id="ARBA00006793"/>
    </source>
</evidence>
<feature type="region of interest" description="Disordered" evidence="14">
    <location>
        <begin position="430"/>
        <end position="488"/>
    </location>
</feature>
<dbReference type="GO" id="GO:0035861">
    <property type="term" value="C:site of double-strand break"/>
    <property type="evidence" value="ECO:0007669"/>
    <property type="project" value="TreeGrafter"/>
</dbReference>
<evidence type="ECO:0000256" key="12">
    <source>
        <dbReference type="ARBA" id="ARBA00069480"/>
    </source>
</evidence>
<feature type="coiled-coil region" evidence="13">
    <location>
        <begin position="687"/>
        <end position="812"/>
    </location>
</feature>
<proteinExistence type="inferred from homology"/>
<dbReference type="AlphaFoldDB" id="A0A6C0WWJ2"/>
<reference evidence="16" key="1">
    <citation type="journal article" date="2020" name="Mar. Genomics">
        <title>The genome of the sea anemone Actinia equina (L.): meiotic toolkit genes and the question of sexual reproduction.</title>
        <authorList>
            <person name="Wilding C.S."/>
            <person name="Fletcher N."/>
            <person name="Smith E.K."/>
            <person name="Prentis P."/>
            <person name="Weedall G.D."/>
            <person name="Stewart Z."/>
        </authorList>
    </citation>
    <scope>NUCLEOTIDE SEQUENCE</scope>
    <source>
        <tissue evidence="16">Red pedal disc</tissue>
    </source>
</reference>
<keyword evidence="4" id="KW-0158">Chromosome</keyword>
<dbReference type="GO" id="GO:0005634">
    <property type="term" value="C:nucleus"/>
    <property type="evidence" value="ECO:0007669"/>
    <property type="project" value="UniProtKB-SubCell"/>
</dbReference>
<keyword evidence="6" id="KW-0227">DNA damage</keyword>
<feature type="region of interest" description="Disordered" evidence="14">
    <location>
        <begin position="1"/>
        <end position="74"/>
    </location>
</feature>
<dbReference type="GO" id="GO:0000724">
    <property type="term" value="P:double-strand break repair via homologous recombination"/>
    <property type="evidence" value="ECO:0007669"/>
    <property type="project" value="TreeGrafter"/>
</dbReference>
<evidence type="ECO:0000256" key="6">
    <source>
        <dbReference type="ARBA" id="ARBA00022763"/>
    </source>
</evidence>
<dbReference type="SUPFAM" id="SSF52540">
    <property type="entry name" value="P-loop containing nucleoside triphosphate hydrolases"/>
    <property type="match status" value="2"/>
</dbReference>
<dbReference type="GO" id="GO:0030915">
    <property type="term" value="C:Smc5-Smc6 complex"/>
    <property type="evidence" value="ECO:0007669"/>
    <property type="project" value="TreeGrafter"/>
</dbReference>
<evidence type="ECO:0000256" key="2">
    <source>
        <dbReference type="ARBA" id="ARBA00004286"/>
    </source>
</evidence>
<evidence type="ECO:0000256" key="14">
    <source>
        <dbReference type="SAM" id="MobiDB-lite"/>
    </source>
</evidence>
<dbReference type="InterPro" id="IPR027417">
    <property type="entry name" value="P-loop_NTPase"/>
</dbReference>
<dbReference type="PANTHER" id="PTHR19306:SF6">
    <property type="entry name" value="STRUCTURAL MAINTENANCE OF CHROMOSOMES PROTEIN 6"/>
    <property type="match status" value="1"/>
</dbReference>
<dbReference type="GO" id="GO:0003684">
    <property type="term" value="F:damaged DNA binding"/>
    <property type="evidence" value="ECO:0007669"/>
    <property type="project" value="TreeGrafter"/>
</dbReference>
<dbReference type="FunFam" id="3.40.50.300:FF:000959">
    <property type="entry name" value="structural maintenance of chromosomes protein 6"/>
    <property type="match status" value="1"/>
</dbReference>
<feature type="domain" description="RecF/RecN/SMC N-terminal" evidence="15">
    <location>
        <begin position="83"/>
        <end position="1097"/>
    </location>
</feature>
<dbReference type="GO" id="GO:0005524">
    <property type="term" value="F:ATP binding"/>
    <property type="evidence" value="ECO:0007669"/>
    <property type="project" value="UniProtKB-KW"/>
</dbReference>
<accession>A0A6C0WWJ2</accession>
<evidence type="ECO:0000259" key="15">
    <source>
        <dbReference type="Pfam" id="PF02463"/>
    </source>
</evidence>
<protein>
    <recommendedName>
        <fullName evidence="12">Structural maintenance of chromosomes protein 6</fullName>
    </recommendedName>
</protein>
<name>A0A6C0WWJ2_ACTEQ</name>
<evidence type="ECO:0000256" key="11">
    <source>
        <dbReference type="ARBA" id="ARBA00023242"/>
    </source>
</evidence>
<evidence type="ECO:0000256" key="8">
    <source>
        <dbReference type="ARBA" id="ARBA00023054"/>
    </source>
</evidence>
<feature type="compositionally biased region" description="Basic and acidic residues" evidence="14">
    <location>
        <begin position="430"/>
        <end position="452"/>
    </location>
</feature>
<keyword evidence="8 13" id="KW-0175">Coiled coil</keyword>
<dbReference type="GO" id="GO:0016887">
    <property type="term" value="F:ATP hydrolysis activity"/>
    <property type="evidence" value="ECO:0007669"/>
    <property type="project" value="InterPro"/>
</dbReference>
<feature type="coiled-coil region" evidence="13">
    <location>
        <begin position="271"/>
        <end position="308"/>
    </location>
</feature>